<reference evidence="1 2" key="2">
    <citation type="submission" date="2019-04" db="EMBL/GenBank/DDBJ databases">
        <title>The genome sequence of big-headed turtle.</title>
        <authorList>
            <person name="Gong S."/>
        </authorList>
    </citation>
    <scope>NUCLEOTIDE SEQUENCE [LARGE SCALE GENOMIC DNA]</scope>
    <source>
        <strain evidence="1">DO16091913</strain>
        <tissue evidence="1">Muscle</tissue>
    </source>
</reference>
<dbReference type="EMBL" id="QXTE01000040">
    <property type="protein sequence ID" value="TFK10491.1"/>
    <property type="molecule type" value="Genomic_DNA"/>
</dbReference>
<evidence type="ECO:0000313" key="1">
    <source>
        <dbReference type="EMBL" id="TFK10491.1"/>
    </source>
</evidence>
<reference evidence="1 2" key="1">
    <citation type="submission" date="2019-04" db="EMBL/GenBank/DDBJ databases">
        <title>Draft genome of the big-headed turtle Platysternon megacephalum.</title>
        <authorList>
            <person name="Gong S."/>
        </authorList>
    </citation>
    <scope>NUCLEOTIDE SEQUENCE [LARGE SCALE GENOMIC DNA]</scope>
    <source>
        <strain evidence="1">DO16091913</strain>
        <tissue evidence="1">Muscle</tissue>
    </source>
</reference>
<name>A0A4D9EGZ6_9SAUR</name>
<dbReference type="Proteomes" id="UP000297703">
    <property type="component" value="Unassembled WGS sequence"/>
</dbReference>
<gene>
    <name evidence="1" type="ORF">DR999_PMT06416</name>
</gene>
<evidence type="ECO:0000313" key="2">
    <source>
        <dbReference type="Proteomes" id="UP000297703"/>
    </source>
</evidence>
<organism evidence="1 2">
    <name type="scientific">Platysternon megacephalum</name>
    <name type="common">big-headed turtle</name>
    <dbReference type="NCBI Taxonomy" id="55544"/>
    <lineage>
        <taxon>Eukaryota</taxon>
        <taxon>Metazoa</taxon>
        <taxon>Chordata</taxon>
        <taxon>Craniata</taxon>
        <taxon>Vertebrata</taxon>
        <taxon>Euteleostomi</taxon>
        <taxon>Archelosauria</taxon>
        <taxon>Testudinata</taxon>
        <taxon>Testudines</taxon>
        <taxon>Cryptodira</taxon>
        <taxon>Durocryptodira</taxon>
        <taxon>Testudinoidea</taxon>
        <taxon>Platysternidae</taxon>
        <taxon>Platysternon</taxon>
    </lineage>
</organism>
<comment type="caution">
    <text evidence="1">The sequence shown here is derived from an EMBL/GenBank/DDBJ whole genome shotgun (WGS) entry which is preliminary data.</text>
</comment>
<sequence length="126" mass="13805">MSCVHPAHSLPLLTLNHFRERKISPREVTQPEESEQVVVPCGKWVCQRGQGHRGQQLGTCIEQLISASWTFTCLTQAVVSQLDNSTRCGLEADREAQAVHTQGAATSLNHGVCLALTEAWSLSVKL</sequence>
<protein>
    <submittedName>
        <fullName evidence="1">Nucleolysin TIAR</fullName>
    </submittedName>
</protein>
<accession>A0A4D9EGZ6</accession>
<dbReference type="AlphaFoldDB" id="A0A4D9EGZ6"/>
<proteinExistence type="predicted"/>
<keyword evidence="2" id="KW-1185">Reference proteome</keyword>